<dbReference type="EMBL" id="CYXM01000012">
    <property type="protein sequence ID" value="CUN18697.1"/>
    <property type="molecule type" value="Genomic_DNA"/>
</dbReference>
<dbReference type="Proteomes" id="UP000095673">
    <property type="component" value="Unassembled WGS sequence"/>
</dbReference>
<reference evidence="2" key="2">
    <citation type="submission" date="2021-10" db="EMBL/GenBank/DDBJ databases">
        <title>Collection of gut derived symbiotic bacterial strains cultured from healthy donors.</title>
        <authorList>
            <person name="Lin H."/>
            <person name="Littmann E."/>
            <person name="Claire K."/>
            <person name="Pamer E."/>
        </authorList>
    </citation>
    <scope>NUCLEOTIDE SEQUENCE</scope>
    <source>
        <strain evidence="2">MSK.22.92</strain>
    </source>
</reference>
<reference evidence="1 3" key="1">
    <citation type="submission" date="2015-09" db="EMBL/GenBank/DDBJ databases">
        <authorList>
            <consortium name="Pathogen Informatics"/>
        </authorList>
    </citation>
    <scope>NUCLEOTIDE SEQUENCE [LARGE SCALE GENOMIC DNA]</scope>
    <source>
        <strain evidence="1 3">2789STDY5834968</strain>
    </source>
</reference>
<proteinExistence type="predicted"/>
<evidence type="ECO:0000313" key="3">
    <source>
        <dbReference type="Proteomes" id="UP000095673"/>
    </source>
</evidence>
<evidence type="ECO:0000313" key="2">
    <source>
        <dbReference type="EMBL" id="MCC2747381.1"/>
    </source>
</evidence>
<accession>A0A173UXA5</accession>
<evidence type="ECO:0000313" key="1">
    <source>
        <dbReference type="EMBL" id="CUN18697.1"/>
    </source>
</evidence>
<organism evidence="1 3">
    <name type="scientific">Agathobacter rectalis</name>
    <dbReference type="NCBI Taxonomy" id="39491"/>
    <lineage>
        <taxon>Bacteria</taxon>
        <taxon>Bacillati</taxon>
        <taxon>Bacillota</taxon>
        <taxon>Clostridia</taxon>
        <taxon>Lachnospirales</taxon>
        <taxon>Lachnospiraceae</taxon>
        <taxon>Agathobacter</taxon>
    </lineage>
</organism>
<dbReference type="Proteomes" id="UP001197847">
    <property type="component" value="Unassembled WGS sequence"/>
</dbReference>
<name>A0A173UXA5_9FIRM</name>
<dbReference type="EMBL" id="JAJFBX010000013">
    <property type="protein sequence ID" value="MCC2747381.1"/>
    <property type="molecule type" value="Genomic_DNA"/>
</dbReference>
<gene>
    <name evidence="1" type="ORF">ERS852580_02402</name>
    <name evidence="2" type="ORF">LK487_10155</name>
</gene>
<sequence length="112" mass="12487">MKTAGTVFQTYRHEVADHFNELDEDNRRLVVRGDIKQWNQMLAETAHNAGVITNEEFAIFQNAGYMGLYGGLDVEGILAAVYQSVFGGDVYLSLEEKVANLLFNEIGNSQVV</sequence>
<dbReference type="AlphaFoldDB" id="A0A173UXA5"/>
<dbReference type="RefSeq" id="WP_306723463.1">
    <property type="nucleotide sequence ID" value="NZ_CYXM01000012.1"/>
</dbReference>
<protein>
    <submittedName>
        <fullName evidence="1">DNA-damage-inducible protein D</fullName>
    </submittedName>
</protein>